<evidence type="ECO:0000313" key="9">
    <source>
        <dbReference type="Proteomes" id="UP000315303"/>
    </source>
</evidence>
<dbReference type="OrthoDB" id="8538786at2"/>
<evidence type="ECO:0000256" key="2">
    <source>
        <dbReference type="ARBA" id="ARBA00007430"/>
    </source>
</evidence>
<dbReference type="EMBL" id="SAWY01000036">
    <property type="protein sequence ID" value="TPH13297.1"/>
    <property type="molecule type" value="Genomic_DNA"/>
</dbReference>
<dbReference type="PANTHER" id="PTHR30250">
    <property type="entry name" value="PST FAMILY PREDICTED COLANIC ACID TRANSPORTER"/>
    <property type="match status" value="1"/>
</dbReference>
<evidence type="ECO:0000256" key="4">
    <source>
        <dbReference type="ARBA" id="ARBA00022692"/>
    </source>
</evidence>
<dbReference type="InterPro" id="IPR050833">
    <property type="entry name" value="Poly_Biosynth_Transport"/>
</dbReference>
<gene>
    <name evidence="8" type="ORF">EPA86_13975</name>
</gene>
<keyword evidence="9" id="KW-1185">Reference proteome</keyword>
<feature type="transmembrane region" description="Helical" evidence="7">
    <location>
        <begin position="174"/>
        <end position="193"/>
    </location>
</feature>
<proteinExistence type="inferred from homology"/>
<feature type="transmembrane region" description="Helical" evidence="7">
    <location>
        <begin position="412"/>
        <end position="433"/>
    </location>
</feature>
<feature type="transmembrane region" description="Helical" evidence="7">
    <location>
        <begin position="114"/>
        <end position="132"/>
    </location>
</feature>
<keyword evidence="3" id="KW-1003">Cell membrane</keyword>
<evidence type="ECO:0000256" key="3">
    <source>
        <dbReference type="ARBA" id="ARBA00022475"/>
    </source>
</evidence>
<reference evidence="8 9" key="1">
    <citation type="submission" date="2019-01" db="EMBL/GenBank/DDBJ databases">
        <title>Litorilituus lipolytica sp. nov., isolated from intertidal sand of the Yellow Sea in China.</title>
        <authorList>
            <person name="Liu A."/>
        </authorList>
    </citation>
    <scope>NUCLEOTIDE SEQUENCE [LARGE SCALE GENOMIC DNA]</scope>
    <source>
        <strain evidence="8 9">RZ04</strain>
    </source>
</reference>
<evidence type="ECO:0000256" key="6">
    <source>
        <dbReference type="ARBA" id="ARBA00023136"/>
    </source>
</evidence>
<evidence type="ECO:0000313" key="8">
    <source>
        <dbReference type="EMBL" id="TPH13297.1"/>
    </source>
</evidence>
<feature type="transmembrane region" description="Helical" evidence="7">
    <location>
        <begin position="21"/>
        <end position="38"/>
    </location>
</feature>
<feature type="transmembrane region" description="Helical" evidence="7">
    <location>
        <begin position="381"/>
        <end position="400"/>
    </location>
</feature>
<feature type="transmembrane region" description="Helical" evidence="7">
    <location>
        <begin position="445"/>
        <end position="466"/>
    </location>
</feature>
<keyword evidence="6 7" id="KW-0472">Membrane</keyword>
<comment type="caution">
    <text evidence="8">The sequence shown here is derived from an EMBL/GenBank/DDBJ whole genome shotgun (WGS) entry which is preliminary data.</text>
</comment>
<sequence length="500" mass="54367">MSSLRSKTIKGIAVLGAGKSLGKLVSFANTLILARILAPEDYGLMAMAMVVAGFVGFFNEIGLGSAIIQRKEVSSAQLSGAFYIALITCSILYFITYISAPYAAAFYENEQIELLLQVLAISFFFGAIKTVPDALLVKEMKFKVIAGIEFFSIILVCVVTLSLALAGFKTWSLVYGFLAGELFKTISILWLSQWRPSRTGSIRQAASLMKFGLTVTYSRLTWYLYTNASTLILGRVAGGAQTGIYSMAATIATLPTSHITSLIIQVASPLFSKLQEDMQGLNNALLKLSAGISLVSFPVLTGMMLTANELVPILLGEQWLTAIIPLQLMCIRGFFKSIDPLLTQAFISIGKANITAKYTSFCAVVIPLSLLLGALHSGINGAAFGVAIVSPLLLSVLLFLAKKHFQLSIKSYFAKLLSPLLASLFMAFILLSFEWFMLPILGVNIVLLLMIKVALGVASYSFWIIYVQKDGITLLQTVLSDLGVSQQKLNRWPFSRVEVE</sequence>
<comment type="subcellular location">
    <subcellularLocation>
        <location evidence="1">Cell membrane</location>
        <topology evidence="1">Multi-pass membrane protein</topology>
    </subcellularLocation>
</comment>
<feature type="transmembrane region" description="Helical" evidence="7">
    <location>
        <begin position="356"/>
        <end position="375"/>
    </location>
</feature>
<dbReference type="PANTHER" id="PTHR30250:SF10">
    <property type="entry name" value="LIPOPOLYSACCHARIDE BIOSYNTHESIS PROTEIN WZXC"/>
    <property type="match status" value="1"/>
</dbReference>
<keyword evidence="5 7" id="KW-1133">Transmembrane helix</keyword>
<name>A0A502KYK7_9GAMM</name>
<evidence type="ECO:0000256" key="1">
    <source>
        <dbReference type="ARBA" id="ARBA00004651"/>
    </source>
</evidence>
<accession>A0A502KYK7</accession>
<evidence type="ECO:0000256" key="7">
    <source>
        <dbReference type="SAM" id="Phobius"/>
    </source>
</evidence>
<dbReference type="Proteomes" id="UP000315303">
    <property type="component" value="Unassembled WGS sequence"/>
</dbReference>
<dbReference type="RefSeq" id="WP_140604653.1">
    <property type="nucleotide sequence ID" value="NZ_SAWY01000036.1"/>
</dbReference>
<comment type="similarity">
    <text evidence="2">Belongs to the polysaccharide synthase family.</text>
</comment>
<protein>
    <submittedName>
        <fullName evidence="8">Lipopolysaccharide biosynthesis protein</fullName>
    </submittedName>
</protein>
<dbReference type="GO" id="GO:0005886">
    <property type="term" value="C:plasma membrane"/>
    <property type="evidence" value="ECO:0007669"/>
    <property type="project" value="UniProtKB-SubCell"/>
</dbReference>
<feature type="transmembrane region" description="Helical" evidence="7">
    <location>
        <begin position="144"/>
        <end position="168"/>
    </location>
</feature>
<dbReference type="CDD" id="cd13127">
    <property type="entry name" value="MATE_tuaB_like"/>
    <property type="match status" value="1"/>
</dbReference>
<feature type="transmembrane region" description="Helical" evidence="7">
    <location>
        <begin position="80"/>
        <end position="102"/>
    </location>
</feature>
<evidence type="ECO:0000256" key="5">
    <source>
        <dbReference type="ARBA" id="ARBA00022989"/>
    </source>
</evidence>
<dbReference type="Pfam" id="PF13440">
    <property type="entry name" value="Polysacc_synt_3"/>
    <property type="match status" value="1"/>
</dbReference>
<organism evidence="8 9">
    <name type="scientific">Litorilituus lipolyticus</name>
    <dbReference type="NCBI Taxonomy" id="2491017"/>
    <lineage>
        <taxon>Bacteria</taxon>
        <taxon>Pseudomonadati</taxon>
        <taxon>Pseudomonadota</taxon>
        <taxon>Gammaproteobacteria</taxon>
        <taxon>Alteromonadales</taxon>
        <taxon>Colwelliaceae</taxon>
        <taxon>Litorilituus</taxon>
    </lineage>
</organism>
<dbReference type="AlphaFoldDB" id="A0A502KYK7"/>
<keyword evidence="4 7" id="KW-0812">Transmembrane</keyword>
<feature type="transmembrane region" description="Helical" evidence="7">
    <location>
        <begin position="44"/>
        <end position="68"/>
    </location>
</feature>